<dbReference type="STRING" id="1155689.SAMN05444278_10223"/>
<dbReference type="EMBL" id="FQTW01000002">
    <property type="protein sequence ID" value="SHE48000.1"/>
    <property type="molecule type" value="Genomic_DNA"/>
</dbReference>
<evidence type="ECO:0000313" key="2">
    <source>
        <dbReference type="Proteomes" id="UP000184462"/>
    </source>
</evidence>
<evidence type="ECO:0000313" key="1">
    <source>
        <dbReference type="EMBL" id="SHE48000.1"/>
    </source>
</evidence>
<sequence>MGSLTISNKILDRYFGYLKNLDNTTKKNLIIKLTKSLEIKPKKEIDLKSLFGAWDDERNSDEIISDIRSSRVDKTNTISFE</sequence>
<dbReference type="RefSeq" id="WP_073191938.1">
    <property type="nucleotide sequence ID" value="NZ_FQTW01000002.1"/>
</dbReference>
<keyword evidence="2" id="KW-1185">Reference proteome</keyword>
<accession>A0A1M4TU38</accession>
<name>A0A1M4TU38_9FLAO</name>
<reference evidence="1 2" key="1">
    <citation type="submission" date="2016-11" db="EMBL/GenBank/DDBJ databases">
        <authorList>
            <person name="Jaros S."/>
            <person name="Januszkiewicz K."/>
            <person name="Wedrychowicz H."/>
        </authorList>
    </citation>
    <scope>NUCLEOTIDE SEQUENCE [LARGE SCALE GENOMIC DNA]</scope>
    <source>
        <strain evidence="1 2">DSM 25661</strain>
    </source>
</reference>
<gene>
    <name evidence="1" type="ORF">SAMN05444278_10223</name>
</gene>
<protein>
    <submittedName>
        <fullName evidence="1">Uncharacterized protein</fullName>
    </submittedName>
</protein>
<organism evidence="1 2">
    <name type="scientific">Psychroflexus salarius</name>
    <dbReference type="NCBI Taxonomy" id="1155689"/>
    <lineage>
        <taxon>Bacteria</taxon>
        <taxon>Pseudomonadati</taxon>
        <taxon>Bacteroidota</taxon>
        <taxon>Flavobacteriia</taxon>
        <taxon>Flavobacteriales</taxon>
        <taxon>Flavobacteriaceae</taxon>
        <taxon>Psychroflexus</taxon>
    </lineage>
</organism>
<dbReference type="Proteomes" id="UP000184462">
    <property type="component" value="Unassembled WGS sequence"/>
</dbReference>
<proteinExistence type="predicted"/>
<dbReference type="AlphaFoldDB" id="A0A1M4TU38"/>